<dbReference type="GO" id="GO:0032993">
    <property type="term" value="C:protein-DNA complex"/>
    <property type="evidence" value="ECO:0007669"/>
    <property type="project" value="TreeGrafter"/>
</dbReference>
<evidence type="ECO:0000313" key="4">
    <source>
        <dbReference type="Proteomes" id="UP000198741"/>
    </source>
</evidence>
<keyword evidence="2" id="KW-0234">DNA repair</keyword>
<dbReference type="GO" id="GO:0006285">
    <property type="term" value="P:base-excision repair, AP site formation"/>
    <property type="evidence" value="ECO:0007669"/>
    <property type="project" value="TreeGrafter"/>
</dbReference>
<protein>
    <submittedName>
        <fullName evidence="3">DNA-3-methyladenine glycosylase II</fullName>
    </submittedName>
</protein>
<dbReference type="Gene3D" id="1.10.1670.10">
    <property type="entry name" value="Helix-hairpin-Helix base-excision DNA repair enzymes (C-terminal)"/>
    <property type="match status" value="1"/>
</dbReference>
<organism evidence="3 4">
    <name type="scientific">Nakamurella panacisegetis</name>
    <dbReference type="NCBI Taxonomy" id="1090615"/>
    <lineage>
        <taxon>Bacteria</taxon>
        <taxon>Bacillati</taxon>
        <taxon>Actinomycetota</taxon>
        <taxon>Actinomycetes</taxon>
        <taxon>Nakamurellales</taxon>
        <taxon>Nakamurellaceae</taxon>
        <taxon>Nakamurella</taxon>
    </lineage>
</organism>
<dbReference type="SUPFAM" id="SSF48150">
    <property type="entry name" value="DNA-glycosylase"/>
    <property type="match status" value="1"/>
</dbReference>
<evidence type="ECO:0000313" key="3">
    <source>
        <dbReference type="EMBL" id="SDO25388.1"/>
    </source>
</evidence>
<proteinExistence type="predicted"/>
<dbReference type="GO" id="GO:0032131">
    <property type="term" value="F:alkylated DNA binding"/>
    <property type="evidence" value="ECO:0007669"/>
    <property type="project" value="TreeGrafter"/>
</dbReference>
<accession>A0A1H0I1R0</accession>
<dbReference type="GO" id="GO:0005737">
    <property type="term" value="C:cytoplasm"/>
    <property type="evidence" value="ECO:0007669"/>
    <property type="project" value="TreeGrafter"/>
</dbReference>
<keyword evidence="1" id="KW-0227">DNA damage</keyword>
<name>A0A1H0I1R0_9ACTN</name>
<evidence type="ECO:0000256" key="1">
    <source>
        <dbReference type="ARBA" id="ARBA00022763"/>
    </source>
</evidence>
<dbReference type="InterPro" id="IPR023170">
    <property type="entry name" value="HhH_base_excis_C"/>
</dbReference>
<dbReference type="PANTHER" id="PTHR43003">
    <property type="entry name" value="DNA-3-METHYLADENINE GLYCOSYLASE"/>
    <property type="match status" value="1"/>
</dbReference>
<dbReference type="PANTHER" id="PTHR43003:SF13">
    <property type="entry name" value="DNA-3-METHYLADENINE GLYCOSYLASE 2"/>
    <property type="match status" value="1"/>
</dbReference>
<gene>
    <name evidence="3" type="ORF">SAMN04515671_0316</name>
</gene>
<dbReference type="Proteomes" id="UP000198741">
    <property type="component" value="Chromosome I"/>
</dbReference>
<dbReference type="GO" id="GO:0008725">
    <property type="term" value="F:DNA-3-methyladenine glycosylase activity"/>
    <property type="evidence" value="ECO:0007669"/>
    <property type="project" value="TreeGrafter"/>
</dbReference>
<evidence type="ECO:0000256" key="2">
    <source>
        <dbReference type="ARBA" id="ARBA00023204"/>
    </source>
</evidence>
<dbReference type="STRING" id="1090615.SAMN04515671_0316"/>
<dbReference type="InterPro" id="IPR051912">
    <property type="entry name" value="Alkylbase_DNA_Glycosylase/TA"/>
</dbReference>
<dbReference type="GO" id="GO:0006307">
    <property type="term" value="P:DNA alkylation repair"/>
    <property type="evidence" value="ECO:0007669"/>
    <property type="project" value="TreeGrafter"/>
</dbReference>
<reference evidence="3 4" key="1">
    <citation type="submission" date="2016-10" db="EMBL/GenBank/DDBJ databases">
        <authorList>
            <person name="de Groot N.N."/>
        </authorList>
    </citation>
    <scope>NUCLEOTIDE SEQUENCE [LARGE SCALE GENOMIC DNA]</scope>
    <source>
        <strain evidence="4">P4-7,KCTC 19426,CECT 7604</strain>
    </source>
</reference>
<keyword evidence="4" id="KW-1185">Reference proteome</keyword>
<dbReference type="Gene3D" id="1.10.340.30">
    <property type="entry name" value="Hypothetical protein, domain 2"/>
    <property type="match status" value="1"/>
</dbReference>
<dbReference type="AlphaFoldDB" id="A0A1H0I1R0"/>
<dbReference type="InterPro" id="IPR011257">
    <property type="entry name" value="DNA_glycosylase"/>
</dbReference>
<dbReference type="GO" id="GO:0043916">
    <property type="term" value="F:DNA-7-methylguanine glycosylase activity"/>
    <property type="evidence" value="ECO:0007669"/>
    <property type="project" value="TreeGrafter"/>
</dbReference>
<dbReference type="EMBL" id="LT629710">
    <property type="protein sequence ID" value="SDO25388.1"/>
    <property type="molecule type" value="Genomic_DNA"/>
</dbReference>
<sequence>MDGAPARLSVGRGRLPRMDTFTIVPTAAFSLRESVEFGFGQRHSQPFDGVMRLAFVQDDLRHQVGVVLRQDEAGVHGEIHGGDGNVASIKAQVARVLSLDRDATGFAEVGRRDPVIGALQAAAPGLLPPLFYSPYEAAVWSVLSARRPAKQMAEVRRRFSEANGRVFALAGQHLAALATPEQMLAVTEFPGLPADKLDRMQGVARAALDGLLDVERLLASGPEVATAQLQRIKGIGPFYASLITIRATGFTDVLPADEPLARDLVTRLYHLDKPCEPADFERIAEPWRPYRTWATVLIRAAGHRIL</sequence>